<protein>
    <recommendedName>
        <fullName evidence="3">Isopropylmalate dehydrogenase-like domain-containing protein</fullName>
    </recommendedName>
</protein>
<dbReference type="EMBL" id="CAJNYV010002344">
    <property type="protein sequence ID" value="CAF3471651.1"/>
    <property type="molecule type" value="Genomic_DNA"/>
</dbReference>
<reference evidence="4" key="1">
    <citation type="submission" date="2021-02" db="EMBL/GenBank/DDBJ databases">
        <authorList>
            <person name="Nowell W R."/>
        </authorList>
    </citation>
    <scope>NUCLEOTIDE SEQUENCE</scope>
</reference>
<comment type="caution">
    <text evidence="4">The sequence shown here is derived from an EMBL/GenBank/DDBJ whole genome shotgun (WGS) entry which is preliminary data.</text>
</comment>
<name>A0A817QNS5_9BILA</name>
<dbReference type="PANTHER" id="PTHR11835">
    <property type="entry name" value="DECARBOXYLATING DEHYDROGENASES-ISOCITRATE, ISOPROPYLMALATE, TARTRATE"/>
    <property type="match status" value="1"/>
</dbReference>
<keyword evidence="2" id="KW-0816">Tricarboxylic acid cycle</keyword>
<dbReference type="GO" id="GO:0006102">
    <property type="term" value="P:isocitrate metabolic process"/>
    <property type="evidence" value="ECO:0007669"/>
    <property type="project" value="TreeGrafter"/>
</dbReference>
<dbReference type="EMBL" id="CAJNYT010005511">
    <property type="protein sequence ID" value="CAF3752769.1"/>
    <property type="molecule type" value="Genomic_DNA"/>
</dbReference>
<dbReference type="OrthoDB" id="10261637at2759"/>
<dbReference type="GO" id="GO:0006099">
    <property type="term" value="P:tricarboxylic acid cycle"/>
    <property type="evidence" value="ECO:0007669"/>
    <property type="project" value="UniProtKB-KW"/>
</dbReference>
<evidence type="ECO:0000313" key="9">
    <source>
        <dbReference type="Proteomes" id="UP000663833"/>
    </source>
</evidence>
<organism evidence="4 9">
    <name type="scientific">Rotaria socialis</name>
    <dbReference type="NCBI Taxonomy" id="392032"/>
    <lineage>
        <taxon>Eukaryota</taxon>
        <taxon>Metazoa</taxon>
        <taxon>Spiralia</taxon>
        <taxon>Gnathifera</taxon>
        <taxon>Rotifera</taxon>
        <taxon>Eurotatoria</taxon>
        <taxon>Bdelloidea</taxon>
        <taxon>Philodinida</taxon>
        <taxon>Philodinidae</taxon>
        <taxon>Rotaria</taxon>
    </lineage>
</organism>
<dbReference type="SUPFAM" id="SSF53659">
    <property type="entry name" value="Isocitrate/Isopropylmalate dehydrogenase-like"/>
    <property type="match status" value="1"/>
</dbReference>
<evidence type="ECO:0000256" key="2">
    <source>
        <dbReference type="ARBA" id="ARBA00022532"/>
    </source>
</evidence>
<proteinExistence type="inferred from homology"/>
<dbReference type="EMBL" id="CAJNYD010000113">
    <property type="protein sequence ID" value="CAF3216566.1"/>
    <property type="molecule type" value="Genomic_DNA"/>
</dbReference>
<dbReference type="SMART" id="SM01329">
    <property type="entry name" value="Iso_dh"/>
    <property type="match status" value="1"/>
</dbReference>
<feature type="domain" description="Isopropylmalate dehydrogenase-like" evidence="3">
    <location>
        <begin position="2"/>
        <end position="140"/>
    </location>
</feature>
<dbReference type="AlphaFoldDB" id="A0A817QNS5"/>
<dbReference type="InterPro" id="IPR024084">
    <property type="entry name" value="IsoPropMal-DH-like_dom"/>
</dbReference>
<accession>A0A817QNS5</accession>
<evidence type="ECO:0000313" key="6">
    <source>
        <dbReference type="EMBL" id="CAF3471651.1"/>
    </source>
</evidence>
<dbReference type="Proteomes" id="UP000663833">
    <property type="component" value="Unassembled WGS sequence"/>
</dbReference>
<dbReference type="Pfam" id="PF00180">
    <property type="entry name" value="Iso_dh"/>
    <property type="match status" value="1"/>
</dbReference>
<gene>
    <name evidence="7" type="ORF">FME351_LOCUS25767</name>
    <name evidence="8" type="ORF">GRG538_LOCUS31487</name>
    <name evidence="6" type="ORF">KIK155_LOCUS13864</name>
    <name evidence="4" type="ORF">LUA448_LOCUS3041</name>
    <name evidence="5" type="ORF">TIS948_LOCUS17346</name>
</gene>
<dbReference type="EMBL" id="CAJNYU010003400">
    <property type="protein sequence ID" value="CAF3671751.1"/>
    <property type="molecule type" value="Genomic_DNA"/>
</dbReference>
<sequence length="142" mass="16359">MFFYGKFDDLFCLQQQDSYFSTCHDLFANVIRFKSNTIVPIHHSNIDILVIRENTEGEYRVHLNTRKLIDGLFIDCCREIAAEYPDIKFDIMIINNTCMQLVNRPTQCDVMVMPNLYGNMVSNVGAGLVAGSKYGEHYAIFQ</sequence>
<evidence type="ECO:0000313" key="8">
    <source>
        <dbReference type="EMBL" id="CAF3752769.1"/>
    </source>
</evidence>
<evidence type="ECO:0000313" key="7">
    <source>
        <dbReference type="EMBL" id="CAF3671751.1"/>
    </source>
</evidence>
<dbReference type="Proteomes" id="UP000663865">
    <property type="component" value="Unassembled WGS sequence"/>
</dbReference>
<comment type="similarity">
    <text evidence="1">Belongs to the isocitrate and isopropylmalate dehydrogenases family.</text>
</comment>
<evidence type="ECO:0000313" key="4">
    <source>
        <dbReference type="EMBL" id="CAF3216566.1"/>
    </source>
</evidence>
<evidence type="ECO:0000259" key="3">
    <source>
        <dbReference type="SMART" id="SM01329"/>
    </source>
</evidence>
<dbReference type="Proteomes" id="UP000663825">
    <property type="component" value="Unassembled WGS sequence"/>
</dbReference>
<dbReference type="PANTHER" id="PTHR11835:SF42">
    <property type="entry name" value="ISOCITRATE DEHYDROGENASE [NAD] SUBUNIT BETA, MITOCHONDRIAL"/>
    <property type="match status" value="1"/>
</dbReference>
<dbReference type="Gene3D" id="3.40.718.10">
    <property type="entry name" value="Isopropylmalate Dehydrogenase"/>
    <property type="match status" value="2"/>
</dbReference>
<evidence type="ECO:0000256" key="1">
    <source>
        <dbReference type="ARBA" id="ARBA00007769"/>
    </source>
</evidence>
<dbReference type="GO" id="GO:0005739">
    <property type="term" value="C:mitochondrion"/>
    <property type="evidence" value="ECO:0007669"/>
    <property type="project" value="TreeGrafter"/>
</dbReference>
<evidence type="ECO:0000313" key="5">
    <source>
        <dbReference type="EMBL" id="CAF3288200.1"/>
    </source>
</evidence>
<dbReference type="Proteomes" id="UP000663872">
    <property type="component" value="Unassembled WGS sequence"/>
</dbReference>
<dbReference type="EMBL" id="CAJNXB010002919">
    <property type="protein sequence ID" value="CAF3288200.1"/>
    <property type="molecule type" value="Genomic_DNA"/>
</dbReference>
<dbReference type="Proteomes" id="UP000663869">
    <property type="component" value="Unassembled WGS sequence"/>
</dbReference>